<dbReference type="Pfam" id="PF01155">
    <property type="entry name" value="HypA"/>
    <property type="match status" value="1"/>
</dbReference>
<evidence type="ECO:0000256" key="2">
    <source>
        <dbReference type="ARBA" id="ARBA00022596"/>
    </source>
</evidence>
<keyword evidence="4 5" id="KW-0862">Zinc</keyword>
<keyword evidence="7" id="KW-1185">Reference proteome</keyword>
<feature type="binding site" evidence="5">
    <location>
        <position position="76"/>
    </location>
    <ligand>
        <name>Zn(2+)</name>
        <dbReference type="ChEBI" id="CHEBI:29105"/>
    </ligand>
</feature>
<accession>A0A915U2N6</accession>
<comment type="similarity">
    <text evidence="1 5">Belongs to the HypA/HybF family.</text>
</comment>
<keyword evidence="3 5" id="KW-0479">Metal-binding</keyword>
<evidence type="ECO:0000256" key="5">
    <source>
        <dbReference type="HAMAP-Rule" id="MF_00213"/>
    </source>
</evidence>
<sequence length="115" mass="13095">MHEYSIVQSLIATCARVAREHGAEKIVKIHVTVGKLSGIDPHFLEQAYQFFREDTVCEHAEMVLETEEIMARCQQCDHTFHVDGYVFVCPECDSRSVDITSGKTLQITHIEVKND</sequence>
<proteinExistence type="inferred from homology"/>
<dbReference type="EMBL" id="AP024233">
    <property type="protein sequence ID" value="BCO09407.1"/>
    <property type="molecule type" value="Genomic_DNA"/>
</dbReference>
<evidence type="ECO:0000256" key="3">
    <source>
        <dbReference type="ARBA" id="ARBA00022723"/>
    </source>
</evidence>
<evidence type="ECO:0000313" key="7">
    <source>
        <dbReference type="Proteomes" id="UP001063350"/>
    </source>
</evidence>
<evidence type="ECO:0000256" key="4">
    <source>
        <dbReference type="ARBA" id="ARBA00022833"/>
    </source>
</evidence>
<dbReference type="NCBIfam" id="TIGR00100">
    <property type="entry name" value="hypA"/>
    <property type="match status" value="1"/>
</dbReference>
<dbReference type="PANTHER" id="PTHR34535">
    <property type="entry name" value="HYDROGENASE MATURATION FACTOR HYPA"/>
    <property type="match status" value="1"/>
</dbReference>
<dbReference type="GO" id="GO:0016151">
    <property type="term" value="F:nickel cation binding"/>
    <property type="evidence" value="ECO:0007669"/>
    <property type="project" value="UniProtKB-UniRule"/>
</dbReference>
<dbReference type="RefSeq" id="WP_267926157.1">
    <property type="nucleotide sequence ID" value="NZ_AP024233.1"/>
</dbReference>
<feature type="binding site" evidence="5">
    <location>
        <position position="92"/>
    </location>
    <ligand>
        <name>Zn(2+)</name>
        <dbReference type="ChEBI" id="CHEBI:29105"/>
    </ligand>
</feature>
<dbReference type="PIRSF" id="PIRSF004761">
    <property type="entry name" value="Hydrgn_mat_HypA"/>
    <property type="match status" value="1"/>
</dbReference>
<dbReference type="GO" id="GO:0008270">
    <property type="term" value="F:zinc ion binding"/>
    <property type="evidence" value="ECO:0007669"/>
    <property type="project" value="UniProtKB-UniRule"/>
</dbReference>
<dbReference type="PANTHER" id="PTHR34535:SF3">
    <property type="entry name" value="HYDROGENASE MATURATION FACTOR HYPA"/>
    <property type="match status" value="1"/>
</dbReference>
<organism evidence="6 7">
    <name type="scientific">Desulfolithobacter dissulfuricans</name>
    <dbReference type="NCBI Taxonomy" id="2795293"/>
    <lineage>
        <taxon>Bacteria</taxon>
        <taxon>Pseudomonadati</taxon>
        <taxon>Thermodesulfobacteriota</taxon>
        <taxon>Desulfobulbia</taxon>
        <taxon>Desulfobulbales</taxon>
        <taxon>Desulfobulbaceae</taxon>
        <taxon>Desulfolithobacter</taxon>
    </lineage>
</organism>
<name>A0A915U2N6_9BACT</name>
<evidence type="ECO:0000313" key="6">
    <source>
        <dbReference type="EMBL" id="BCO09407.1"/>
    </source>
</evidence>
<protein>
    <recommendedName>
        <fullName evidence="5">Hydrogenase maturation factor HypA</fullName>
    </recommendedName>
</protein>
<dbReference type="PROSITE" id="PS01249">
    <property type="entry name" value="HYPA"/>
    <property type="match status" value="1"/>
</dbReference>
<feature type="binding site" evidence="5">
    <location>
        <position position="89"/>
    </location>
    <ligand>
        <name>Zn(2+)</name>
        <dbReference type="ChEBI" id="CHEBI:29105"/>
    </ligand>
</feature>
<dbReference type="InterPro" id="IPR020538">
    <property type="entry name" value="Hydgase_Ni_incorp_HypA/HybF_CS"/>
</dbReference>
<dbReference type="GO" id="GO:0051604">
    <property type="term" value="P:protein maturation"/>
    <property type="evidence" value="ECO:0007669"/>
    <property type="project" value="InterPro"/>
</dbReference>
<dbReference type="Proteomes" id="UP001063350">
    <property type="component" value="Chromosome"/>
</dbReference>
<evidence type="ECO:0000256" key="1">
    <source>
        <dbReference type="ARBA" id="ARBA00010748"/>
    </source>
</evidence>
<dbReference type="AlphaFoldDB" id="A0A915U2N6"/>
<dbReference type="KEGG" id="ddu:GF1_17830"/>
<feature type="binding site" evidence="5">
    <location>
        <position position="73"/>
    </location>
    <ligand>
        <name>Zn(2+)</name>
        <dbReference type="ChEBI" id="CHEBI:29105"/>
    </ligand>
</feature>
<gene>
    <name evidence="5 6" type="primary">hypA</name>
    <name evidence="6" type="ORF">GF1_17830</name>
</gene>
<reference evidence="6" key="1">
    <citation type="submission" date="2020-12" db="EMBL/GenBank/DDBJ databases">
        <title>Desulfobium dissulfuricans gen. nov., sp. nov., a novel mesophilic, sulfate-reducing bacterium isolated from a deep-sea hydrothermal vent.</title>
        <authorList>
            <person name="Hashimoto Y."/>
            <person name="Tame A."/>
            <person name="Sawayama S."/>
            <person name="Miyazaki J."/>
            <person name="Takai K."/>
            <person name="Nakagawa S."/>
        </authorList>
    </citation>
    <scope>NUCLEOTIDE SEQUENCE</scope>
    <source>
        <strain evidence="6">GF1</strain>
    </source>
</reference>
<dbReference type="InterPro" id="IPR000688">
    <property type="entry name" value="HypA/HybF"/>
</dbReference>
<comment type="function">
    <text evidence="5">Involved in the maturation of [NiFe] hydrogenases. Required for nickel insertion into the metal center of the hydrogenase.</text>
</comment>
<feature type="binding site" evidence="5">
    <location>
        <position position="2"/>
    </location>
    <ligand>
        <name>Ni(2+)</name>
        <dbReference type="ChEBI" id="CHEBI:49786"/>
    </ligand>
</feature>
<keyword evidence="2 5" id="KW-0533">Nickel</keyword>
<dbReference type="Gene3D" id="3.30.2320.80">
    <property type="match status" value="1"/>
</dbReference>
<dbReference type="HAMAP" id="MF_00213">
    <property type="entry name" value="HypA_HybF"/>
    <property type="match status" value="1"/>
</dbReference>